<dbReference type="Pfam" id="PF01865">
    <property type="entry name" value="PhoU_div"/>
    <property type="match status" value="1"/>
</dbReference>
<evidence type="ECO:0000313" key="2">
    <source>
        <dbReference type="EMBL" id="QBI20715.1"/>
    </source>
</evidence>
<dbReference type="PANTHER" id="PTHR37298">
    <property type="entry name" value="UPF0111 PROTEIN YKAA"/>
    <property type="match status" value="1"/>
</dbReference>
<dbReference type="InterPro" id="IPR038078">
    <property type="entry name" value="PhoU-like_sf"/>
</dbReference>
<dbReference type="OrthoDB" id="3256141at2"/>
<keyword evidence="3" id="KW-1185">Reference proteome</keyword>
<name>A0A411YH99_9ACTN</name>
<proteinExistence type="inferred from homology"/>
<evidence type="ECO:0000313" key="3">
    <source>
        <dbReference type="Proteomes" id="UP000291469"/>
    </source>
</evidence>
<comment type="similarity">
    <text evidence="1">Belongs to the UPF0111 family.</text>
</comment>
<gene>
    <name evidence="2" type="ORF">ER308_14865</name>
</gene>
<dbReference type="Proteomes" id="UP000291469">
    <property type="component" value="Chromosome"/>
</dbReference>
<organism evidence="2 3">
    <name type="scientific">Egibacter rhizosphaerae</name>
    <dbReference type="NCBI Taxonomy" id="1670831"/>
    <lineage>
        <taxon>Bacteria</taxon>
        <taxon>Bacillati</taxon>
        <taxon>Actinomycetota</taxon>
        <taxon>Nitriliruptoria</taxon>
        <taxon>Egibacterales</taxon>
        <taxon>Egibacteraceae</taxon>
        <taxon>Egibacter</taxon>
    </lineage>
</organism>
<reference evidence="2 3" key="1">
    <citation type="submission" date="2019-01" db="EMBL/GenBank/DDBJ databases">
        <title>Egibacter rhizosphaerae EGI 80759T.</title>
        <authorList>
            <person name="Chen D.-D."/>
            <person name="Tian Y."/>
            <person name="Jiao J.-Y."/>
            <person name="Zhang X.-T."/>
            <person name="Zhang Y.-G."/>
            <person name="Zhang Y."/>
            <person name="Xiao M."/>
            <person name="Shu W.-S."/>
            <person name="Li W.-J."/>
        </authorList>
    </citation>
    <scope>NUCLEOTIDE SEQUENCE [LARGE SCALE GENOMIC DNA]</scope>
    <source>
        <strain evidence="2 3">EGI 80759</strain>
    </source>
</reference>
<accession>A0A411YH99</accession>
<dbReference type="EMBL" id="CP036402">
    <property type="protein sequence ID" value="QBI20715.1"/>
    <property type="molecule type" value="Genomic_DNA"/>
</dbReference>
<sequence length="242" mass="26891">MERGRTNPRRVGRDVPARVRARRGWRARVALARPRVPRVARELTGSVEKELVARLVRQVDLTRQGVMVARSAAVGYSDSVELDERMGHLEHGGDDERAALVAVLSSALMTPFDREDLFRVSRSIDEVLDNLQDFVRELALFGIHDVDFVLILDAVDASLAELGNAVAALTDRPQLVRSALAASKASNQVRRRYQERMAVLLEVETLSPEVMKRRELLRRLDVVGLRLGEAADALADGAVKRG</sequence>
<dbReference type="InterPro" id="IPR052912">
    <property type="entry name" value="UPF0111_domain"/>
</dbReference>
<protein>
    <submittedName>
        <fullName evidence="2">DUF47 family protein</fullName>
    </submittedName>
</protein>
<dbReference type="PANTHER" id="PTHR37298:SF1">
    <property type="entry name" value="UPF0111 PROTEIN YKAA"/>
    <property type="match status" value="1"/>
</dbReference>
<dbReference type="Gene3D" id="1.20.58.220">
    <property type="entry name" value="Phosphate transport system protein phou homolog 2, domain 2"/>
    <property type="match status" value="1"/>
</dbReference>
<dbReference type="KEGG" id="erz:ER308_14865"/>
<dbReference type="InterPro" id="IPR018445">
    <property type="entry name" value="Put_Phosphate_transp_reg"/>
</dbReference>
<dbReference type="AlphaFoldDB" id="A0A411YH99"/>
<evidence type="ECO:0000256" key="1">
    <source>
        <dbReference type="ARBA" id="ARBA00008591"/>
    </source>
</evidence>